<evidence type="ECO:0000313" key="2">
    <source>
        <dbReference type="Proteomes" id="UP000198625"/>
    </source>
</evidence>
<gene>
    <name evidence="1" type="ORF">SAMN05660462_01801</name>
</gene>
<dbReference type="Proteomes" id="UP000198625">
    <property type="component" value="Unassembled WGS sequence"/>
</dbReference>
<organism evidence="1 2">
    <name type="scientific">Proteiniborus ethanoligenes</name>
    <dbReference type="NCBI Taxonomy" id="415015"/>
    <lineage>
        <taxon>Bacteria</taxon>
        <taxon>Bacillati</taxon>
        <taxon>Bacillota</taxon>
        <taxon>Clostridia</taxon>
        <taxon>Eubacteriales</taxon>
        <taxon>Proteiniborus</taxon>
    </lineage>
</organism>
<dbReference type="AlphaFoldDB" id="A0A1H3Q671"/>
<protein>
    <recommendedName>
        <fullName evidence="3">DUF2785 domain-containing protein</fullName>
    </recommendedName>
</protein>
<evidence type="ECO:0008006" key="3">
    <source>
        <dbReference type="Google" id="ProtNLM"/>
    </source>
</evidence>
<name>A0A1H3Q671_9FIRM</name>
<dbReference type="STRING" id="415015.SAMN05660462_01801"/>
<keyword evidence="2" id="KW-1185">Reference proteome</keyword>
<proteinExistence type="predicted"/>
<dbReference type="InterPro" id="IPR021247">
    <property type="entry name" value="DUF2785"/>
</dbReference>
<dbReference type="RefSeq" id="WP_091730092.1">
    <property type="nucleotide sequence ID" value="NZ_FNQE01000018.1"/>
</dbReference>
<dbReference type="Pfam" id="PF10978">
    <property type="entry name" value="DUF2785"/>
    <property type="match status" value="1"/>
</dbReference>
<reference evidence="1 2" key="1">
    <citation type="submission" date="2016-10" db="EMBL/GenBank/DDBJ databases">
        <authorList>
            <person name="de Groot N.N."/>
        </authorList>
    </citation>
    <scope>NUCLEOTIDE SEQUENCE [LARGE SCALE GENOMIC DNA]</scope>
    <source>
        <strain evidence="1 2">DSM 21650</strain>
    </source>
</reference>
<accession>A0A1H3Q671</accession>
<dbReference type="EMBL" id="FNQE01000018">
    <property type="protein sequence ID" value="SDZ08525.1"/>
    <property type="molecule type" value="Genomic_DNA"/>
</dbReference>
<evidence type="ECO:0000313" key="1">
    <source>
        <dbReference type="EMBL" id="SDZ08525.1"/>
    </source>
</evidence>
<dbReference type="OrthoDB" id="7619731at2"/>
<sequence length="281" mass="33277">MKSEKDLKELLLYIRDSAWSIPEEINKYELSYEMMWKIGSVDSELRDGLILELLFRMIVNNELTDKEVKGLLELSLSEGHLFYNIGEKKDDSIFNRTFTMLIIGGIIYRHNKGEEKIFTEEEIKRVHREILKYAREEKDLRGYVENKGWAHSVAHTADALKEIALCEELNNHELMEILEAVKEKICIHEYAYINLEDERLVSVVINIIQRRVLHNDEIINWIKDFKNINKTGLPERDQYLVGNQRNFLSALYFRLKRRNESKEFFDAIEEVLNETTSKAFK</sequence>